<dbReference type="GO" id="GO:0016787">
    <property type="term" value="F:hydrolase activity"/>
    <property type="evidence" value="ECO:0007669"/>
    <property type="project" value="UniProtKB-KW"/>
</dbReference>
<dbReference type="InterPro" id="IPR029058">
    <property type="entry name" value="AB_hydrolase_fold"/>
</dbReference>
<accession>A0ABZ2U2R8</accession>
<reference evidence="1 2" key="1">
    <citation type="journal article" date="2023" name="Virus Evol.">
        <title>Computational host range prediction-The good, the bad, and the ugly.</title>
        <authorList>
            <person name="Howell A.A."/>
            <person name="Versoza C.J."/>
            <person name="Pfeifer S.P."/>
        </authorList>
    </citation>
    <scope>NUCLEOTIDE SEQUENCE [LARGE SCALE GENOMIC DNA]</scope>
    <source>
        <strain evidence="1 2">1610/1b</strain>
    </source>
</reference>
<proteinExistence type="predicted"/>
<dbReference type="RefSeq" id="WP_066167674.1">
    <property type="nucleotide sequence ID" value="NZ_CP136137.1"/>
</dbReference>
<dbReference type="EMBL" id="CP136137">
    <property type="protein sequence ID" value="WYY07149.1"/>
    <property type="molecule type" value="Genomic_DNA"/>
</dbReference>
<protein>
    <submittedName>
        <fullName evidence="1">Alpha/beta hydrolase</fullName>
    </submittedName>
</protein>
<dbReference type="Proteomes" id="UP001479933">
    <property type="component" value="Chromosome"/>
</dbReference>
<evidence type="ECO:0000313" key="1">
    <source>
        <dbReference type="EMBL" id="WYY07149.1"/>
    </source>
</evidence>
<dbReference type="Gene3D" id="3.40.50.1820">
    <property type="entry name" value="alpha/beta hydrolase"/>
    <property type="match status" value="1"/>
</dbReference>
<sequence>MTLMIVMPGTGSDADFVARAFRTGATACDARLVALEPESDLVSSYQQRLDALTASGEDFLVGGVSIGAAIAVDWVLRSSYTDRCRGVLAALPPWSGEVGDSLAAASARITADAVERDGVEPTIDAMIATSPAWLGAELARSWRSLADRGLTAQLRAASTYRAPTLAEIAALPVPLGVAAAPDDPLHPIDVGRDWVAAVSRGALCEVPLTEFGPDEQLLGRACVDAWRQASATTPAEP</sequence>
<keyword evidence="2" id="KW-1185">Reference proteome</keyword>
<name>A0ABZ2U2R8_9ACTN</name>
<gene>
    <name evidence="1" type="ORF">RVF87_19415</name>
</gene>
<keyword evidence="1" id="KW-0378">Hydrolase</keyword>
<organism evidence="1 2">
    <name type="scientific">Gordonia hydrophobica</name>
    <dbReference type="NCBI Taxonomy" id="40516"/>
    <lineage>
        <taxon>Bacteria</taxon>
        <taxon>Bacillati</taxon>
        <taxon>Actinomycetota</taxon>
        <taxon>Actinomycetes</taxon>
        <taxon>Mycobacteriales</taxon>
        <taxon>Gordoniaceae</taxon>
        <taxon>Gordonia</taxon>
    </lineage>
</organism>
<dbReference type="SUPFAM" id="SSF53474">
    <property type="entry name" value="alpha/beta-Hydrolases"/>
    <property type="match status" value="1"/>
</dbReference>
<evidence type="ECO:0000313" key="2">
    <source>
        <dbReference type="Proteomes" id="UP001479933"/>
    </source>
</evidence>